<comment type="caution">
    <text evidence="1">The sequence shown here is derived from an EMBL/GenBank/DDBJ whole genome shotgun (WGS) entry which is preliminary data.</text>
</comment>
<evidence type="ECO:0000313" key="2">
    <source>
        <dbReference type="Proteomes" id="UP000325081"/>
    </source>
</evidence>
<dbReference type="EMBL" id="BKCP01005505">
    <property type="protein sequence ID" value="GER38396.1"/>
    <property type="molecule type" value="Genomic_DNA"/>
</dbReference>
<keyword evidence="2" id="KW-1185">Reference proteome</keyword>
<dbReference type="AlphaFoldDB" id="A0A5A7Q0G6"/>
<reference evidence="2" key="1">
    <citation type="journal article" date="2019" name="Curr. Biol.">
        <title>Genome Sequence of Striga asiatica Provides Insight into the Evolution of Plant Parasitism.</title>
        <authorList>
            <person name="Yoshida S."/>
            <person name="Kim S."/>
            <person name="Wafula E.K."/>
            <person name="Tanskanen J."/>
            <person name="Kim Y.M."/>
            <person name="Honaas L."/>
            <person name="Yang Z."/>
            <person name="Spallek T."/>
            <person name="Conn C.E."/>
            <person name="Ichihashi Y."/>
            <person name="Cheong K."/>
            <person name="Cui S."/>
            <person name="Der J.P."/>
            <person name="Gundlach H."/>
            <person name="Jiao Y."/>
            <person name="Hori C."/>
            <person name="Ishida J.K."/>
            <person name="Kasahara H."/>
            <person name="Kiba T."/>
            <person name="Kim M.S."/>
            <person name="Koo N."/>
            <person name="Laohavisit A."/>
            <person name="Lee Y.H."/>
            <person name="Lumba S."/>
            <person name="McCourt P."/>
            <person name="Mortimer J.C."/>
            <person name="Mutuku J.M."/>
            <person name="Nomura T."/>
            <person name="Sasaki-Sekimoto Y."/>
            <person name="Seto Y."/>
            <person name="Wang Y."/>
            <person name="Wakatake T."/>
            <person name="Sakakibara H."/>
            <person name="Demura T."/>
            <person name="Yamaguchi S."/>
            <person name="Yoneyama K."/>
            <person name="Manabe R.I."/>
            <person name="Nelson D.C."/>
            <person name="Schulman A.H."/>
            <person name="Timko M.P."/>
            <person name="dePamphilis C.W."/>
            <person name="Choi D."/>
            <person name="Shirasu K."/>
        </authorList>
    </citation>
    <scope>NUCLEOTIDE SEQUENCE [LARGE SCALE GENOMIC DNA]</scope>
    <source>
        <strain evidence="2">cv. UVA1</strain>
    </source>
</reference>
<gene>
    <name evidence="1" type="ORF">STAS_14917</name>
</gene>
<protein>
    <submittedName>
        <fullName evidence="1">Importin subunit alpha</fullName>
    </submittedName>
</protein>
<name>A0A5A7Q0G6_STRAF</name>
<proteinExistence type="predicted"/>
<accession>A0A5A7Q0G6</accession>
<sequence>MKVDRANLMSCWLSITRLERNIVGCSPTYRYVVLSQEALSGGIDTVKRVGANLNLHSIKVPLALPVPQILVYSDDQQVLSCACWALNPLPSVQMAATRTVRKIAGVDAQSSDIKMEVVQAVQSELKSKLKLDNNYRTEGVLKIGRQFESHSYTDGGMLYVEAQDGLEMMPKSHHSLCGT</sequence>
<organism evidence="1 2">
    <name type="scientific">Striga asiatica</name>
    <name type="common">Asiatic witchweed</name>
    <name type="synonym">Buchnera asiatica</name>
    <dbReference type="NCBI Taxonomy" id="4170"/>
    <lineage>
        <taxon>Eukaryota</taxon>
        <taxon>Viridiplantae</taxon>
        <taxon>Streptophyta</taxon>
        <taxon>Embryophyta</taxon>
        <taxon>Tracheophyta</taxon>
        <taxon>Spermatophyta</taxon>
        <taxon>Magnoliopsida</taxon>
        <taxon>eudicotyledons</taxon>
        <taxon>Gunneridae</taxon>
        <taxon>Pentapetalae</taxon>
        <taxon>asterids</taxon>
        <taxon>lamiids</taxon>
        <taxon>Lamiales</taxon>
        <taxon>Orobanchaceae</taxon>
        <taxon>Buchnereae</taxon>
        <taxon>Striga</taxon>
    </lineage>
</organism>
<evidence type="ECO:0000313" key="1">
    <source>
        <dbReference type="EMBL" id="GER38396.1"/>
    </source>
</evidence>
<dbReference type="Proteomes" id="UP000325081">
    <property type="component" value="Unassembled WGS sequence"/>
</dbReference>